<accession>A0AB34J3Q6</accession>
<dbReference type="GO" id="GO:0000271">
    <property type="term" value="P:polysaccharide biosynthetic process"/>
    <property type="evidence" value="ECO:0007669"/>
    <property type="project" value="TreeGrafter"/>
</dbReference>
<name>A0AB34J3Q6_PRYPA</name>
<keyword evidence="1" id="KW-0732">Signal</keyword>
<evidence type="ECO:0000313" key="2">
    <source>
        <dbReference type="EMBL" id="KAL1511556.1"/>
    </source>
</evidence>
<feature type="chain" id="PRO_5044321500" evidence="1">
    <location>
        <begin position="33"/>
        <end position="488"/>
    </location>
</feature>
<dbReference type="Gene3D" id="3.40.640.10">
    <property type="entry name" value="Type I PLP-dependent aspartate aminotransferase-like (Major domain)"/>
    <property type="match status" value="1"/>
</dbReference>
<dbReference type="SUPFAM" id="SSF53383">
    <property type="entry name" value="PLP-dependent transferases"/>
    <property type="match status" value="1"/>
</dbReference>
<sequence>MPRAGASGTTMRLTCPHGRSIFLLVWLGAARAAAFDPPPPIHSRSALRAHAHAPLSSLAMREAAEGAVAAASAPLRKPERFLKDFSQPMAIPEDGIAAAVDVMRSGRLFRYCATDSQVTAAEADFAGLVEHKYALGVNSCSSAIMLAMILVGVQAGDEVLTNGFTFTALPSTIMRLHATPVLVETTRAWTMDLDDLEEKERCAAASKAKVLLLSHMRGRVCDMDRVVEICEKHGLTLIEDCAHGCGVLYRKRQLGFHGVVSCYSTQSDKVINSGEGGFLTTSSDEMMAKAIYLSGAYEGRYSQHDPRPPKELCEAAMLSVPNLSCRMSELTAAVMRPLIKNLPERVVRYNERYALVVDTLSSLADGIIVVPEQLPQVEGVGDHLNFYLDGVTAEQNAHFMAACHAGGVPVSWFCSPVNARWHVNWRMYGSPEYELPQTDDLLATAYDLKLPPHFEDRDMRHIAEIIAYAANLATGRVSANQDDSAAKW</sequence>
<dbReference type="EMBL" id="JBGBPQ010000014">
    <property type="protein sequence ID" value="KAL1511556.1"/>
    <property type="molecule type" value="Genomic_DNA"/>
</dbReference>
<feature type="signal peptide" evidence="1">
    <location>
        <begin position="1"/>
        <end position="32"/>
    </location>
</feature>
<comment type="caution">
    <text evidence="2">The sequence shown here is derived from an EMBL/GenBank/DDBJ whole genome shotgun (WGS) entry which is preliminary data.</text>
</comment>
<dbReference type="InterPro" id="IPR015422">
    <property type="entry name" value="PyrdxlP-dep_Trfase_small"/>
</dbReference>
<keyword evidence="3" id="KW-1185">Reference proteome</keyword>
<dbReference type="GO" id="GO:0008483">
    <property type="term" value="F:transaminase activity"/>
    <property type="evidence" value="ECO:0007669"/>
    <property type="project" value="TreeGrafter"/>
</dbReference>
<dbReference type="PANTHER" id="PTHR30244:SF34">
    <property type="entry name" value="DTDP-4-AMINO-4,6-DIDEOXYGALACTOSE TRANSAMINASE"/>
    <property type="match status" value="1"/>
</dbReference>
<reference evidence="2 3" key="1">
    <citation type="journal article" date="2024" name="Science">
        <title>Giant polyketide synthase enzymes in the biosynthesis of giant marine polyether toxins.</title>
        <authorList>
            <person name="Fallon T.R."/>
            <person name="Shende V.V."/>
            <person name="Wierzbicki I.H."/>
            <person name="Pendleton A.L."/>
            <person name="Watervoot N.F."/>
            <person name="Auber R.P."/>
            <person name="Gonzalez D.J."/>
            <person name="Wisecaver J.H."/>
            <person name="Moore B.S."/>
        </authorList>
    </citation>
    <scope>NUCLEOTIDE SEQUENCE [LARGE SCALE GENOMIC DNA]</scope>
    <source>
        <strain evidence="2 3">12B1</strain>
    </source>
</reference>
<evidence type="ECO:0000313" key="3">
    <source>
        <dbReference type="Proteomes" id="UP001515480"/>
    </source>
</evidence>
<dbReference type="InterPro" id="IPR000653">
    <property type="entry name" value="DegT/StrS_aminotransferase"/>
</dbReference>
<dbReference type="InterPro" id="IPR015424">
    <property type="entry name" value="PyrdxlP-dep_Trfase"/>
</dbReference>
<evidence type="ECO:0000256" key="1">
    <source>
        <dbReference type="SAM" id="SignalP"/>
    </source>
</evidence>
<organism evidence="2 3">
    <name type="scientific">Prymnesium parvum</name>
    <name type="common">Toxic golden alga</name>
    <dbReference type="NCBI Taxonomy" id="97485"/>
    <lineage>
        <taxon>Eukaryota</taxon>
        <taxon>Haptista</taxon>
        <taxon>Haptophyta</taxon>
        <taxon>Prymnesiophyceae</taxon>
        <taxon>Prymnesiales</taxon>
        <taxon>Prymnesiaceae</taxon>
        <taxon>Prymnesium</taxon>
    </lineage>
</organism>
<dbReference type="PANTHER" id="PTHR30244">
    <property type="entry name" value="TRANSAMINASE"/>
    <property type="match status" value="1"/>
</dbReference>
<dbReference type="Pfam" id="PF01041">
    <property type="entry name" value="DegT_DnrJ_EryC1"/>
    <property type="match status" value="1"/>
</dbReference>
<protein>
    <submittedName>
        <fullName evidence="2">Uncharacterized protein</fullName>
    </submittedName>
</protein>
<dbReference type="InterPro" id="IPR015421">
    <property type="entry name" value="PyrdxlP-dep_Trfase_major"/>
</dbReference>
<dbReference type="AlphaFoldDB" id="A0AB34J3Q6"/>
<proteinExistence type="predicted"/>
<gene>
    <name evidence="2" type="ORF">AB1Y20_006350</name>
</gene>
<dbReference type="GO" id="GO:0030170">
    <property type="term" value="F:pyridoxal phosphate binding"/>
    <property type="evidence" value="ECO:0007669"/>
    <property type="project" value="TreeGrafter"/>
</dbReference>
<dbReference type="Gene3D" id="3.90.1150.10">
    <property type="entry name" value="Aspartate Aminotransferase, domain 1"/>
    <property type="match status" value="1"/>
</dbReference>
<dbReference type="Proteomes" id="UP001515480">
    <property type="component" value="Unassembled WGS sequence"/>
</dbReference>